<feature type="domain" description="Glycosyl hydrolase family 13 catalytic" evidence="3">
    <location>
        <begin position="34"/>
        <end position="440"/>
    </location>
</feature>
<feature type="chain" id="PRO_5019109786" evidence="2">
    <location>
        <begin position="20"/>
        <end position="565"/>
    </location>
</feature>
<proteinExistence type="inferred from homology"/>
<dbReference type="SMART" id="SM00642">
    <property type="entry name" value="Aamy"/>
    <property type="match status" value="1"/>
</dbReference>
<organism evidence="4 5">
    <name type="scientific">Bacteroides nordii</name>
    <dbReference type="NCBI Taxonomy" id="291645"/>
    <lineage>
        <taxon>Bacteria</taxon>
        <taxon>Pseudomonadati</taxon>
        <taxon>Bacteroidota</taxon>
        <taxon>Bacteroidia</taxon>
        <taxon>Bacteroidales</taxon>
        <taxon>Bacteroidaceae</taxon>
        <taxon>Bacteroides</taxon>
    </lineage>
</organism>
<dbReference type="PANTHER" id="PTHR10357">
    <property type="entry name" value="ALPHA-AMYLASE FAMILY MEMBER"/>
    <property type="match status" value="1"/>
</dbReference>
<dbReference type="AlphaFoldDB" id="A0A413VKA3"/>
<evidence type="ECO:0000256" key="2">
    <source>
        <dbReference type="SAM" id="SignalP"/>
    </source>
</evidence>
<protein>
    <submittedName>
        <fullName evidence="4">Alpha-amylase</fullName>
    </submittedName>
</protein>
<keyword evidence="2" id="KW-0732">Signal</keyword>
<comment type="similarity">
    <text evidence="1">Belongs to the glycosyl hydrolase 13 family.</text>
</comment>
<dbReference type="RefSeq" id="WP_122201797.1">
    <property type="nucleotide sequence ID" value="NZ_CABJFV010000011.1"/>
</dbReference>
<dbReference type="EMBL" id="QSGO01000011">
    <property type="protein sequence ID" value="RHB34006.1"/>
    <property type="molecule type" value="Genomic_DNA"/>
</dbReference>
<evidence type="ECO:0000256" key="1">
    <source>
        <dbReference type="ARBA" id="ARBA00008061"/>
    </source>
</evidence>
<dbReference type="InterPro" id="IPR017853">
    <property type="entry name" value="GH"/>
</dbReference>
<name>A0A413VKA3_9BACE</name>
<dbReference type="SUPFAM" id="SSF51445">
    <property type="entry name" value="(Trans)glycosidases"/>
    <property type="match status" value="1"/>
</dbReference>
<dbReference type="InterPro" id="IPR006047">
    <property type="entry name" value="GH13_cat_dom"/>
</dbReference>
<dbReference type="Gene3D" id="3.20.20.80">
    <property type="entry name" value="Glycosidases"/>
    <property type="match status" value="1"/>
</dbReference>
<dbReference type="Gene3D" id="3.90.400.10">
    <property type="entry name" value="Oligo-1,6-glucosidase, Domain 2"/>
    <property type="match status" value="1"/>
</dbReference>
<gene>
    <name evidence="4" type="ORF">DW888_14025</name>
</gene>
<dbReference type="PANTHER" id="PTHR10357:SF179">
    <property type="entry name" value="NEUTRAL AND BASIC AMINO ACID TRANSPORT PROTEIN RBAT"/>
    <property type="match status" value="1"/>
</dbReference>
<feature type="signal peptide" evidence="2">
    <location>
        <begin position="1"/>
        <end position="19"/>
    </location>
</feature>
<accession>A0A413VKA3</accession>
<evidence type="ECO:0000259" key="3">
    <source>
        <dbReference type="SMART" id="SM00642"/>
    </source>
</evidence>
<dbReference type="GO" id="GO:0009313">
    <property type="term" value="P:oligosaccharide catabolic process"/>
    <property type="evidence" value="ECO:0007669"/>
    <property type="project" value="TreeGrafter"/>
</dbReference>
<evidence type="ECO:0000313" key="4">
    <source>
        <dbReference type="EMBL" id="RHB34006.1"/>
    </source>
</evidence>
<dbReference type="InterPro" id="IPR045857">
    <property type="entry name" value="O16G_dom_2"/>
</dbReference>
<sequence>MKRIIFFFSFMALASNLFAIRNYPKWLESAAIYHIYPSSYMDSNGDGYGDLEGIRSRLDYVKDLGFNTIWISPVFCSKFEDGGYDITDFYKIDPRFGTNTDLVNLVNDAHEKDIKVCLDLVAGHTSDKHPWFLESANGDPNGHYADYYIWTKGKKTTPPKPERGGWVKNEYPRDGYYLMNYYDIQPALNYGYYQPNPENSWEQAYNAPGPKAVRQEIKNIISFWFDKGVDGFRCDLAWSLVKGDDAEFHGVRKLWNEIFSWQAENYPETIFLSEWSSPIEAISCGFDIDIIRHNGCGKTMYRDLVHNTHRNTDPETGIYQPKDCWFDRAGKGQFSSFVEPFIKIYEVTKGHGFPCMPTSSHDTWRLNRNQRSTPEELKVAMTFFLTMPWVPIVYYGEEIGMRSMDGWPFIEGSRDRSAQRTPMQWEAGATAGFSTCDPSKLYLPIDPDPKRPTVAGQIDDPHSILNWTKGLLALRSSISALGNTGGWKFVSDPQQAYPAVYERSDDHSKYLIIINPREKSATASIEGYDRLEVIWGNPQNLSVKKSKDKLSLRIQGVSSVICKVL</sequence>
<dbReference type="Pfam" id="PF00128">
    <property type="entry name" value="Alpha-amylase"/>
    <property type="match status" value="1"/>
</dbReference>
<evidence type="ECO:0000313" key="5">
    <source>
        <dbReference type="Proteomes" id="UP000284379"/>
    </source>
</evidence>
<dbReference type="Proteomes" id="UP000284379">
    <property type="component" value="Unassembled WGS sequence"/>
</dbReference>
<reference evidence="4 5" key="1">
    <citation type="submission" date="2018-08" db="EMBL/GenBank/DDBJ databases">
        <title>A genome reference for cultivated species of the human gut microbiota.</title>
        <authorList>
            <person name="Zou Y."/>
            <person name="Xue W."/>
            <person name="Luo G."/>
        </authorList>
    </citation>
    <scope>NUCLEOTIDE SEQUENCE [LARGE SCALE GENOMIC DNA]</scope>
    <source>
        <strain evidence="4 5">AM40-30BH</strain>
    </source>
</reference>
<dbReference type="GO" id="GO:0004556">
    <property type="term" value="F:alpha-amylase activity"/>
    <property type="evidence" value="ECO:0007669"/>
    <property type="project" value="TreeGrafter"/>
</dbReference>
<comment type="caution">
    <text evidence="4">The sequence shown here is derived from an EMBL/GenBank/DDBJ whole genome shotgun (WGS) entry which is preliminary data.</text>
</comment>